<dbReference type="CDD" id="cd13569">
    <property type="entry name" value="PBP2_TAXI_TRAP_like_1"/>
    <property type="match status" value="1"/>
</dbReference>
<dbReference type="Gene3D" id="3.40.190.10">
    <property type="entry name" value="Periplasmic binding protein-like II"/>
    <property type="match status" value="2"/>
</dbReference>
<dbReference type="OrthoDB" id="9776669at2"/>
<protein>
    <recommendedName>
        <fullName evidence="3">TRAP transporter solute receptor, TAXI family</fullName>
    </recommendedName>
</protein>
<evidence type="ECO:0008006" key="3">
    <source>
        <dbReference type="Google" id="ProtNLM"/>
    </source>
</evidence>
<dbReference type="NCBIfam" id="TIGR02122">
    <property type="entry name" value="TRAP_TAXI"/>
    <property type="match status" value="1"/>
</dbReference>
<dbReference type="PANTHER" id="PTHR42941">
    <property type="entry name" value="SLL1037 PROTEIN"/>
    <property type="match status" value="1"/>
</dbReference>
<proteinExistence type="predicted"/>
<keyword evidence="2" id="KW-1185">Reference proteome</keyword>
<dbReference type="Pfam" id="PF16868">
    <property type="entry name" value="NMT1_3"/>
    <property type="match status" value="1"/>
</dbReference>
<gene>
    <name evidence="1" type="ORF">SAMN02745218_00589</name>
</gene>
<organism evidence="1 2">
    <name type="scientific">Desulfofundulus australicus DSM 11792</name>
    <dbReference type="NCBI Taxonomy" id="1121425"/>
    <lineage>
        <taxon>Bacteria</taxon>
        <taxon>Bacillati</taxon>
        <taxon>Bacillota</taxon>
        <taxon>Clostridia</taxon>
        <taxon>Eubacteriales</taxon>
        <taxon>Peptococcaceae</taxon>
        <taxon>Desulfofundulus</taxon>
    </lineage>
</organism>
<evidence type="ECO:0000313" key="2">
    <source>
        <dbReference type="Proteomes" id="UP000184196"/>
    </source>
</evidence>
<dbReference type="PROSITE" id="PS51257">
    <property type="entry name" value="PROKAR_LIPOPROTEIN"/>
    <property type="match status" value="1"/>
</dbReference>
<dbReference type="Proteomes" id="UP000184196">
    <property type="component" value="Unassembled WGS sequence"/>
</dbReference>
<evidence type="ECO:0000313" key="1">
    <source>
        <dbReference type="EMBL" id="SHE61172.1"/>
    </source>
</evidence>
<accession>A0A1M4UWW6</accession>
<sequence>MVVPFRNRFRVLLAVTLSILLVLAVAGCGGQGGGKVQRLSIATGSTGGTYYPYGGAMAGIINKHVQGVEATAEVTGASVENARLLDSNEAQIALMMNDVVYHAIKGEQAFNKPIELRTLFAMYPHFFHVVTLKDSKVNSMADLKGKKVSVGAPGSGTETMANQVLNALGLSYDQFQVFRLSFTENTEALRDKVIDVGIWSVGPPTSSIMDLATTHQIKLLSFSKEEMAKVHEKYPYYGEMKLEAGTYKGVDEEITAPSVWNSVMVHKNMSEDLAYKIVKAIFENKEEIVQVYSGAKYTTPENSIQNAVAPLHPGAVKYFKEIGLEVPQHLIPPEMK</sequence>
<dbReference type="PANTHER" id="PTHR42941:SF1">
    <property type="entry name" value="SLL1037 PROTEIN"/>
    <property type="match status" value="1"/>
</dbReference>
<dbReference type="EMBL" id="FQUW01000007">
    <property type="protein sequence ID" value="SHE61172.1"/>
    <property type="molecule type" value="Genomic_DNA"/>
</dbReference>
<name>A0A1M4UWW6_9FIRM</name>
<dbReference type="AlphaFoldDB" id="A0A1M4UWW6"/>
<dbReference type="InterPro" id="IPR011852">
    <property type="entry name" value="TRAP_TAXI"/>
</dbReference>
<dbReference type="SUPFAM" id="SSF53850">
    <property type="entry name" value="Periplasmic binding protein-like II"/>
    <property type="match status" value="1"/>
</dbReference>
<reference evidence="2" key="1">
    <citation type="submission" date="2016-11" db="EMBL/GenBank/DDBJ databases">
        <authorList>
            <person name="Varghese N."/>
            <person name="Submissions S."/>
        </authorList>
    </citation>
    <scope>NUCLEOTIDE SEQUENCE [LARGE SCALE GENOMIC DNA]</scope>
    <source>
        <strain evidence="2">DSM 11792</strain>
    </source>
</reference>